<dbReference type="FunFam" id="3.20.20.80:FF:000032">
    <property type="entry name" value="1,3-beta-glucanosyltransferase"/>
    <property type="match status" value="1"/>
</dbReference>
<evidence type="ECO:0000256" key="6">
    <source>
        <dbReference type="ARBA" id="ARBA00022729"/>
    </source>
</evidence>
<comment type="subcellular location">
    <subcellularLocation>
        <location evidence="1">Cell envelope</location>
    </subcellularLocation>
    <subcellularLocation>
        <location evidence="12">Cell membrane</location>
        <topology evidence="12">Lipid-anchor</topology>
        <topology evidence="12">GPI-anchor</topology>
    </subcellularLocation>
    <subcellularLocation>
        <location evidence="2">Membrane</location>
        <topology evidence="2">Lipid-anchor</topology>
        <topology evidence="2">GPI-anchor</topology>
    </subcellularLocation>
</comment>
<organism evidence="14 15">
    <name type="scientific">Eremothecium sinecaudum</name>
    <dbReference type="NCBI Taxonomy" id="45286"/>
    <lineage>
        <taxon>Eukaryota</taxon>
        <taxon>Fungi</taxon>
        <taxon>Dikarya</taxon>
        <taxon>Ascomycota</taxon>
        <taxon>Saccharomycotina</taxon>
        <taxon>Saccharomycetes</taxon>
        <taxon>Saccharomycetales</taxon>
        <taxon>Saccharomycetaceae</taxon>
        <taxon>Eremothecium</taxon>
    </lineage>
</organism>
<evidence type="ECO:0000256" key="12">
    <source>
        <dbReference type="RuleBase" id="RU361209"/>
    </source>
</evidence>
<keyword evidence="11" id="KW-0961">Cell wall biogenesis/degradation</keyword>
<dbReference type="RefSeq" id="XP_017987719.1">
    <property type="nucleotide sequence ID" value="XM_018131703.1"/>
</dbReference>
<feature type="signal peptide" evidence="12">
    <location>
        <begin position="1"/>
        <end position="18"/>
    </location>
</feature>
<keyword evidence="10 12" id="KW-0449">Lipoprotein</keyword>
<keyword evidence="8" id="KW-1015">Disulfide bond</keyword>
<dbReference type="GO" id="GO:0009277">
    <property type="term" value="C:fungal-type cell wall"/>
    <property type="evidence" value="ECO:0007669"/>
    <property type="project" value="UniProtKB-ARBA"/>
</dbReference>
<evidence type="ECO:0000313" key="15">
    <source>
        <dbReference type="Proteomes" id="UP000243052"/>
    </source>
</evidence>
<reference evidence="14 15" key="1">
    <citation type="submission" date="2016-01" db="EMBL/GenBank/DDBJ databases">
        <title>Genome sequence of the yeast Holleya sinecauda.</title>
        <authorList>
            <person name="Dietrich F.S."/>
        </authorList>
    </citation>
    <scope>NUCLEOTIDE SEQUENCE [LARGE SCALE GENOMIC DNA]</scope>
    <source>
        <strain evidence="14 15">ATCC 58844</strain>
    </source>
</reference>
<evidence type="ECO:0000256" key="5">
    <source>
        <dbReference type="ARBA" id="ARBA00022679"/>
    </source>
</evidence>
<dbReference type="GO" id="GO:0031505">
    <property type="term" value="P:fungal-type cell wall organization"/>
    <property type="evidence" value="ECO:0007669"/>
    <property type="project" value="TreeGrafter"/>
</dbReference>
<evidence type="ECO:0000256" key="2">
    <source>
        <dbReference type="ARBA" id="ARBA00004589"/>
    </source>
</evidence>
<dbReference type="GO" id="GO:0098552">
    <property type="term" value="C:side of membrane"/>
    <property type="evidence" value="ECO:0007669"/>
    <property type="project" value="UniProtKB-KW"/>
</dbReference>
<feature type="chain" id="PRO_5006988314" description="1,3-beta-glucanosyltransferase" evidence="12">
    <location>
        <begin position="19"/>
        <end position="472"/>
    </location>
</feature>
<dbReference type="EC" id="2.4.1.-" evidence="12"/>
<evidence type="ECO:0000256" key="10">
    <source>
        <dbReference type="ARBA" id="ARBA00023288"/>
    </source>
</evidence>
<gene>
    <name evidence="14" type="ORF">AW171_hschr42630</name>
</gene>
<keyword evidence="4 12" id="KW-0336">GPI-anchor</keyword>
<evidence type="ECO:0000256" key="8">
    <source>
        <dbReference type="ARBA" id="ARBA00023157"/>
    </source>
</evidence>
<keyword evidence="7 12" id="KW-0472">Membrane</keyword>
<dbReference type="EMBL" id="CP014244">
    <property type="protein sequence ID" value="AMD20723.1"/>
    <property type="molecule type" value="Genomic_DNA"/>
</dbReference>
<dbReference type="GO" id="GO:0071970">
    <property type="term" value="P:fungal-type cell wall (1-&gt;3)-beta-D-glucan biosynthetic process"/>
    <property type="evidence" value="ECO:0007669"/>
    <property type="project" value="TreeGrafter"/>
</dbReference>
<name>A0A0X8HSR6_9SACH</name>
<protein>
    <recommendedName>
        <fullName evidence="12">1,3-beta-glucanosyltransferase</fullName>
        <ecNumber evidence="12">2.4.1.-</ecNumber>
    </recommendedName>
</protein>
<proteinExistence type="inferred from homology"/>
<evidence type="ECO:0000313" key="14">
    <source>
        <dbReference type="EMBL" id="AMD20723.1"/>
    </source>
</evidence>
<keyword evidence="6 12" id="KW-0732">Signal</keyword>
<dbReference type="PANTHER" id="PTHR31468">
    <property type="entry name" value="1,3-BETA-GLUCANOSYLTRANSFERASE GAS1"/>
    <property type="match status" value="1"/>
</dbReference>
<keyword evidence="15" id="KW-1185">Reference proteome</keyword>
<dbReference type="GO" id="GO:0042124">
    <property type="term" value="F:1,3-beta-glucanosyltransferase activity"/>
    <property type="evidence" value="ECO:0007669"/>
    <property type="project" value="TreeGrafter"/>
</dbReference>
<dbReference type="Proteomes" id="UP000243052">
    <property type="component" value="Chromosome iv"/>
</dbReference>
<evidence type="ECO:0000256" key="4">
    <source>
        <dbReference type="ARBA" id="ARBA00022622"/>
    </source>
</evidence>
<keyword evidence="9" id="KW-0325">Glycoprotein</keyword>
<dbReference type="InterPro" id="IPR017853">
    <property type="entry name" value="GH"/>
</dbReference>
<dbReference type="Gene3D" id="3.20.20.80">
    <property type="entry name" value="Glycosidases"/>
    <property type="match status" value="1"/>
</dbReference>
<comment type="similarity">
    <text evidence="3 12">Belongs to the glycosyl hydrolase 72 family.</text>
</comment>
<evidence type="ECO:0000256" key="1">
    <source>
        <dbReference type="ARBA" id="ARBA00004196"/>
    </source>
</evidence>
<dbReference type="GO" id="GO:0005886">
    <property type="term" value="C:plasma membrane"/>
    <property type="evidence" value="ECO:0007669"/>
    <property type="project" value="UniProtKB-SubCell"/>
</dbReference>
<dbReference type="OrthoDB" id="421038at2759"/>
<dbReference type="SUPFAM" id="SSF51445">
    <property type="entry name" value="(Trans)glycosidases"/>
    <property type="match status" value="1"/>
</dbReference>
<evidence type="ECO:0000256" key="11">
    <source>
        <dbReference type="ARBA" id="ARBA00023316"/>
    </source>
</evidence>
<feature type="compositionally biased region" description="Low complexity" evidence="13">
    <location>
        <begin position="411"/>
        <end position="450"/>
    </location>
</feature>
<evidence type="ECO:0000256" key="7">
    <source>
        <dbReference type="ARBA" id="ARBA00023136"/>
    </source>
</evidence>
<dbReference type="InterPro" id="IPR004886">
    <property type="entry name" value="Glucanosyltransferase"/>
</dbReference>
<feature type="region of interest" description="Disordered" evidence="13">
    <location>
        <begin position="386"/>
        <end position="451"/>
    </location>
</feature>
<dbReference type="GeneID" id="28723983"/>
<dbReference type="AlphaFoldDB" id="A0A0X8HSR6"/>
<evidence type="ECO:0000256" key="3">
    <source>
        <dbReference type="ARBA" id="ARBA00007528"/>
    </source>
</evidence>
<evidence type="ECO:0000256" key="9">
    <source>
        <dbReference type="ARBA" id="ARBA00023180"/>
    </source>
</evidence>
<dbReference type="STRING" id="45286.A0A0X8HSR6"/>
<sequence>MKLLSILSGASLATAALSGDNRKESSSNTPPIVVKGNAFFNSATNQRFYIRGVDYQPGGSSLLSDPLASTEVCGRDIEYFKELGINTVRVYTVDNTANHDECMSKLADAGIYLIVDVNTPTASLSRSDPKCSYNAHYLQSIFATIDAFEKYDNVLGFFAGNEVINDEKTTNTAPYIKAVVRDMKKYMKARNYRRIPVGYSAADVAQNRLEVAQYFNCGDDEDARIDMCGINDYSWCGQSSFEVSGYSAKMKLYENYSIPIFLSELGCNMVPTSRPFTEMEAIYSSKMSSVFSGALVYEYSEEPNHYGLVKIDGDKVTKLDDFQNLKNKYAEVKNPEGDGGYSESNKHSTCPEVKSGVWEASNVLPDMPSAASALFKNGAGTPLGTGVATQQMCGDNSPVGGGSGGSGSGGSSSSPPAHSTSSSSTSSSPSSSIQSSHSTKSTHSSSSKGGADQVFRAPAFATVMMFIANILL</sequence>
<evidence type="ECO:0000256" key="13">
    <source>
        <dbReference type="SAM" id="MobiDB-lite"/>
    </source>
</evidence>
<dbReference type="Pfam" id="PF03198">
    <property type="entry name" value="Glyco_hydro_72"/>
    <property type="match status" value="1"/>
</dbReference>
<keyword evidence="5 12" id="KW-0808">Transferase</keyword>
<feature type="compositionally biased region" description="Gly residues" evidence="13">
    <location>
        <begin position="399"/>
        <end position="410"/>
    </location>
</feature>
<accession>A0A0X8HSR6</accession>
<comment type="function">
    <text evidence="12">Splits internally a 1,3-beta-glucan molecule and transfers the newly generated reducing end (the donor) to the non-reducing end of another 1,3-beta-glucan molecule (the acceptor) forming a 1,3-beta linkage, resulting in the elongation of 1,3-beta-glucan chains in the cell wall.</text>
</comment>
<dbReference type="PANTHER" id="PTHR31468:SF5">
    <property type="entry name" value="1,3-BETA-GLUCANOSYLTRANSFERASE GAS5"/>
    <property type="match status" value="1"/>
</dbReference>